<reference evidence="3 4" key="1">
    <citation type="submission" date="2014-12" db="EMBL/GenBank/DDBJ databases">
        <title>Draft genome sequence of Paenibacillus kamchatkensis strain B-2647.</title>
        <authorList>
            <person name="Karlyshev A.V."/>
            <person name="Kudryashova E.B."/>
        </authorList>
    </citation>
    <scope>NUCLEOTIDE SEQUENCE [LARGE SCALE GENOMIC DNA]</scope>
    <source>
        <strain evidence="3 4">VKM B-2647</strain>
    </source>
</reference>
<keyword evidence="2" id="KW-0812">Transmembrane</keyword>
<feature type="transmembrane region" description="Helical" evidence="2">
    <location>
        <begin position="6"/>
        <end position="25"/>
    </location>
</feature>
<gene>
    <name evidence="3" type="ORF">SD70_11085</name>
</gene>
<name>A0ABR5AIA7_9BACL</name>
<dbReference type="Proteomes" id="UP000031967">
    <property type="component" value="Unassembled WGS sequence"/>
</dbReference>
<sequence>MQSNSIPYAVVASLIIGTMLALFISSARRNIAISRIAAKEPPPAAGGAEQADDAVRGENDPVYPFYVDCSRTLERAAPPQARW</sequence>
<evidence type="ECO:0000313" key="4">
    <source>
        <dbReference type="Proteomes" id="UP000031967"/>
    </source>
</evidence>
<comment type="caution">
    <text evidence="3">The sequence shown here is derived from an EMBL/GenBank/DDBJ whole genome shotgun (WGS) entry which is preliminary data.</text>
</comment>
<evidence type="ECO:0000256" key="1">
    <source>
        <dbReference type="SAM" id="MobiDB-lite"/>
    </source>
</evidence>
<evidence type="ECO:0000313" key="3">
    <source>
        <dbReference type="EMBL" id="KIL40785.1"/>
    </source>
</evidence>
<feature type="region of interest" description="Disordered" evidence="1">
    <location>
        <begin position="40"/>
        <end position="59"/>
    </location>
</feature>
<dbReference type="EMBL" id="JXAK01000016">
    <property type="protein sequence ID" value="KIL40785.1"/>
    <property type="molecule type" value="Genomic_DNA"/>
</dbReference>
<keyword evidence="2" id="KW-0472">Membrane</keyword>
<organism evidence="3 4">
    <name type="scientific">Gordoniibacillus kamchatkensis</name>
    <dbReference type="NCBI Taxonomy" id="1590651"/>
    <lineage>
        <taxon>Bacteria</taxon>
        <taxon>Bacillati</taxon>
        <taxon>Bacillota</taxon>
        <taxon>Bacilli</taxon>
        <taxon>Bacillales</taxon>
        <taxon>Paenibacillaceae</taxon>
        <taxon>Gordoniibacillus</taxon>
    </lineage>
</organism>
<evidence type="ECO:0000256" key="2">
    <source>
        <dbReference type="SAM" id="Phobius"/>
    </source>
</evidence>
<accession>A0ABR5AIA7</accession>
<proteinExistence type="predicted"/>
<protein>
    <submittedName>
        <fullName evidence="3">Uncharacterized protein</fullName>
    </submittedName>
</protein>
<keyword evidence="2" id="KW-1133">Transmembrane helix</keyword>
<keyword evidence="4" id="KW-1185">Reference proteome</keyword>